<evidence type="ECO:0000313" key="1">
    <source>
        <dbReference type="EMBL" id="ONK73215.1"/>
    </source>
</evidence>
<dbReference type="Gramene" id="ONK73215">
    <property type="protein sequence ID" value="ONK73215"/>
    <property type="gene ID" value="A4U43_C04F28480"/>
</dbReference>
<reference evidence="2" key="1">
    <citation type="journal article" date="2017" name="Nat. Commun.">
        <title>The asparagus genome sheds light on the origin and evolution of a young Y chromosome.</title>
        <authorList>
            <person name="Harkess A."/>
            <person name="Zhou J."/>
            <person name="Xu C."/>
            <person name="Bowers J.E."/>
            <person name="Van der Hulst R."/>
            <person name="Ayyampalayam S."/>
            <person name="Mercati F."/>
            <person name="Riccardi P."/>
            <person name="McKain M.R."/>
            <person name="Kakrana A."/>
            <person name="Tang H."/>
            <person name="Ray J."/>
            <person name="Groenendijk J."/>
            <person name="Arikit S."/>
            <person name="Mathioni S.M."/>
            <person name="Nakano M."/>
            <person name="Shan H."/>
            <person name="Telgmann-Rauber A."/>
            <person name="Kanno A."/>
            <person name="Yue Z."/>
            <person name="Chen H."/>
            <person name="Li W."/>
            <person name="Chen Y."/>
            <person name="Xu X."/>
            <person name="Zhang Y."/>
            <person name="Luo S."/>
            <person name="Chen H."/>
            <person name="Gao J."/>
            <person name="Mao Z."/>
            <person name="Pires J.C."/>
            <person name="Luo M."/>
            <person name="Kudrna D."/>
            <person name="Wing R.A."/>
            <person name="Meyers B.C."/>
            <person name="Yi K."/>
            <person name="Kong H."/>
            <person name="Lavrijsen P."/>
            <person name="Sunseri F."/>
            <person name="Falavigna A."/>
            <person name="Ye Y."/>
            <person name="Leebens-Mack J.H."/>
            <person name="Chen G."/>
        </authorList>
    </citation>
    <scope>NUCLEOTIDE SEQUENCE [LARGE SCALE GENOMIC DNA]</scope>
    <source>
        <strain evidence="2">cv. DH0086</strain>
    </source>
</reference>
<name>A0A5P1F4B8_ASPOF</name>
<accession>A0A5P1F4B8</accession>
<dbReference type="EMBL" id="CM007384">
    <property type="protein sequence ID" value="ONK73215.1"/>
    <property type="molecule type" value="Genomic_DNA"/>
</dbReference>
<organism evidence="1 2">
    <name type="scientific">Asparagus officinalis</name>
    <name type="common">Garden asparagus</name>
    <dbReference type="NCBI Taxonomy" id="4686"/>
    <lineage>
        <taxon>Eukaryota</taxon>
        <taxon>Viridiplantae</taxon>
        <taxon>Streptophyta</taxon>
        <taxon>Embryophyta</taxon>
        <taxon>Tracheophyta</taxon>
        <taxon>Spermatophyta</taxon>
        <taxon>Magnoliopsida</taxon>
        <taxon>Liliopsida</taxon>
        <taxon>Asparagales</taxon>
        <taxon>Asparagaceae</taxon>
        <taxon>Asparagoideae</taxon>
        <taxon>Asparagus</taxon>
    </lineage>
</organism>
<keyword evidence="2" id="KW-1185">Reference proteome</keyword>
<evidence type="ECO:0000313" key="2">
    <source>
        <dbReference type="Proteomes" id="UP000243459"/>
    </source>
</evidence>
<dbReference type="AlphaFoldDB" id="A0A5P1F4B8"/>
<gene>
    <name evidence="1" type="ORF">A4U43_C04F28480</name>
</gene>
<protein>
    <submittedName>
        <fullName evidence="1">Uncharacterized protein</fullName>
    </submittedName>
</protein>
<sequence>MVMKDALDVDASADKAKGFVEAMFFVEEVPIIISEVMLREKGLAEAQAKLGKLTNVDDVTLHHSKSQ</sequence>
<proteinExistence type="predicted"/>
<dbReference type="Proteomes" id="UP000243459">
    <property type="component" value="Chromosome 4"/>
</dbReference>